<dbReference type="Gene3D" id="3.40.50.1370">
    <property type="entry name" value="Aspartate/ornithine carbamoyltransferase"/>
    <property type="match status" value="2"/>
</dbReference>
<evidence type="ECO:0000256" key="2">
    <source>
        <dbReference type="RuleBase" id="RU003634"/>
    </source>
</evidence>
<comment type="similarity">
    <text evidence="2">Belongs to the aspartate/ornithine carbamoyltransferase superfamily.</text>
</comment>
<dbReference type="AlphaFoldDB" id="A0A7W7MEM2"/>
<keyword evidence="1 2" id="KW-0808">Transferase</keyword>
<evidence type="ECO:0000259" key="4">
    <source>
        <dbReference type="Pfam" id="PF02729"/>
    </source>
</evidence>
<dbReference type="PANTHER" id="PTHR45753:SF3">
    <property type="entry name" value="ORNITHINE TRANSCARBAMYLASE, MITOCHONDRIAL"/>
    <property type="match status" value="1"/>
</dbReference>
<dbReference type="RefSeq" id="WP_188120097.1">
    <property type="nucleotide sequence ID" value="NZ_BOMP01000166.1"/>
</dbReference>
<reference evidence="6 7" key="1">
    <citation type="submission" date="2020-08" db="EMBL/GenBank/DDBJ databases">
        <title>Sequencing the genomes of 1000 actinobacteria strains.</title>
        <authorList>
            <person name="Klenk H.-P."/>
        </authorList>
    </citation>
    <scope>NUCLEOTIDE SEQUENCE [LARGE SCALE GENOMIC DNA]</scope>
    <source>
        <strain evidence="6 7">DSM 43150</strain>
    </source>
</reference>
<evidence type="ECO:0000256" key="1">
    <source>
        <dbReference type="ARBA" id="ARBA00022679"/>
    </source>
</evidence>
<dbReference type="SUPFAM" id="SSF53671">
    <property type="entry name" value="Aspartate/ornithine carbamoyltransferase"/>
    <property type="match status" value="1"/>
</dbReference>
<dbReference type="InterPro" id="IPR002292">
    <property type="entry name" value="Orn/put_carbamltrans"/>
</dbReference>
<evidence type="ECO:0000313" key="5">
    <source>
        <dbReference type="EMBL" id="GIE45545.1"/>
    </source>
</evidence>
<dbReference type="EC" id="2.1.3.3" evidence="6"/>
<dbReference type="InterPro" id="IPR036901">
    <property type="entry name" value="Asp/Orn_carbamoylTrfase_sf"/>
</dbReference>
<dbReference type="Pfam" id="PF02729">
    <property type="entry name" value="OTCace_N"/>
    <property type="match status" value="1"/>
</dbReference>
<dbReference type="GO" id="GO:0042450">
    <property type="term" value="P:L-arginine biosynthetic process via ornithine"/>
    <property type="evidence" value="ECO:0007669"/>
    <property type="project" value="TreeGrafter"/>
</dbReference>
<dbReference type="InterPro" id="IPR006130">
    <property type="entry name" value="Asp/Orn_carbamoylTrfase"/>
</dbReference>
<dbReference type="GO" id="GO:0004585">
    <property type="term" value="F:ornithine carbamoyltransferase activity"/>
    <property type="evidence" value="ECO:0007669"/>
    <property type="project" value="UniProtKB-EC"/>
</dbReference>
<evidence type="ECO:0000313" key="8">
    <source>
        <dbReference type="Proteomes" id="UP000631312"/>
    </source>
</evidence>
<sequence length="345" mass="37952">MTVDHEVLAGLRGRDLLGLADLSAAEIGALLRLAHHYKRTGERNNLLDRREIGMLFNVSSTRTRVSFQVAARHLGAHAEHYRAEDLRLAVAETLEDTGKVLSRYLDALILRHYDMTRYGEGHAALTMLAERSPVPVINALDDHEHPCQVLADLMTVQELHGPDPTAPRVVFTWAYSSRAKTPGVPHSWLLAAGALGMNLTVAHPPEFPLDAEYVKRSAALAQDSGGRIEYVDDMREAVRDADVVYVQSWKCLSREGADEAARREAHRDWRVSTEVMDLAAPHAVYMDCLPSNRGEEVDAEVKDGPRSIIFDQAENRLHAQKAILAALLAPAGSALSGDPDGGLLR</sequence>
<feature type="domain" description="Aspartate/ornithine carbamoyltransferase carbamoyl-P binding" evidence="4">
    <location>
        <begin position="14"/>
        <end position="158"/>
    </location>
</feature>
<evidence type="ECO:0000313" key="6">
    <source>
        <dbReference type="EMBL" id="MBB4747454.1"/>
    </source>
</evidence>
<comment type="caution">
    <text evidence="6">The sequence shown here is derived from an EMBL/GenBank/DDBJ whole genome shotgun (WGS) entry which is preliminary data.</text>
</comment>
<dbReference type="GO" id="GO:0019240">
    <property type="term" value="P:citrulline biosynthetic process"/>
    <property type="evidence" value="ECO:0007669"/>
    <property type="project" value="TreeGrafter"/>
</dbReference>
<dbReference type="PRINTS" id="PR00100">
    <property type="entry name" value="AOTCASE"/>
</dbReference>
<dbReference type="EMBL" id="JACHNC010000001">
    <property type="protein sequence ID" value="MBB4747454.1"/>
    <property type="molecule type" value="Genomic_DNA"/>
</dbReference>
<dbReference type="GO" id="GO:0016597">
    <property type="term" value="F:amino acid binding"/>
    <property type="evidence" value="ECO:0007669"/>
    <property type="project" value="InterPro"/>
</dbReference>
<dbReference type="PRINTS" id="PR00102">
    <property type="entry name" value="OTCASE"/>
</dbReference>
<accession>A0A7W7MEM2</accession>
<organism evidence="6 7">
    <name type="scientific">Actinoplanes lobatus</name>
    <dbReference type="NCBI Taxonomy" id="113568"/>
    <lineage>
        <taxon>Bacteria</taxon>
        <taxon>Bacillati</taxon>
        <taxon>Actinomycetota</taxon>
        <taxon>Actinomycetes</taxon>
        <taxon>Micromonosporales</taxon>
        <taxon>Micromonosporaceae</taxon>
        <taxon>Actinoplanes</taxon>
    </lineage>
</organism>
<feature type="domain" description="Aspartate/ornithine carbamoyltransferase Asp/Orn-binding" evidence="3">
    <location>
        <begin position="184"/>
        <end position="326"/>
    </location>
</feature>
<proteinExistence type="inferred from homology"/>
<gene>
    <name evidence="5" type="ORF">Alo02nite_84430</name>
    <name evidence="6" type="ORF">BJ964_001615</name>
</gene>
<name>A0A7W7MEM2_9ACTN</name>
<dbReference type="EMBL" id="BOMP01000166">
    <property type="protein sequence ID" value="GIE45545.1"/>
    <property type="molecule type" value="Genomic_DNA"/>
</dbReference>
<keyword evidence="8" id="KW-1185">Reference proteome</keyword>
<evidence type="ECO:0000313" key="7">
    <source>
        <dbReference type="Proteomes" id="UP000590511"/>
    </source>
</evidence>
<protein>
    <submittedName>
        <fullName evidence="6">Ornithine carbamoyltransferase</fullName>
        <ecNumber evidence="6">2.1.3.3</ecNumber>
    </submittedName>
</protein>
<dbReference type="InterPro" id="IPR006131">
    <property type="entry name" value="Asp_carbamoyltransf_Asp/Orn-bd"/>
</dbReference>
<dbReference type="Proteomes" id="UP000590511">
    <property type="component" value="Unassembled WGS sequence"/>
</dbReference>
<dbReference type="Pfam" id="PF00185">
    <property type="entry name" value="OTCace"/>
    <property type="match status" value="1"/>
</dbReference>
<dbReference type="InterPro" id="IPR006132">
    <property type="entry name" value="Asp/Orn_carbamoyltranf_P-bd"/>
</dbReference>
<evidence type="ECO:0000259" key="3">
    <source>
        <dbReference type="Pfam" id="PF00185"/>
    </source>
</evidence>
<dbReference type="Proteomes" id="UP000631312">
    <property type="component" value="Unassembled WGS sequence"/>
</dbReference>
<reference evidence="5 8" key="2">
    <citation type="submission" date="2021-01" db="EMBL/GenBank/DDBJ databases">
        <title>Whole genome shotgun sequence of Actinoplanes lobatus NBRC 12513.</title>
        <authorList>
            <person name="Komaki H."/>
            <person name="Tamura T."/>
        </authorList>
    </citation>
    <scope>NUCLEOTIDE SEQUENCE [LARGE SCALE GENOMIC DNA]</scope>
    <source>
        <strain evidence="5 8">NBRC 12513</strain>
    </source>
</reference>
<dbReference type="PANTHER" id="PTHR45753">
    <property type="entry name" value="ORNITHINE CARBAMOYLTRANSFERASE, MITOCHONDRIAL"/>
    <property type="match status" value="1"/>
</dbReference>